<protein>
    <submittedName>
        <fullName evidence="1">HEAT repeat domain-containing protein</fullName>
    </submittedName>
</protein>
<accession>A0ABV9VZ15</accession>
<sequence>MFDTHAALTEVLAGFNDFSIEYDHGKVQRLAESGDRTLVPRVQAGLERSLDEENFFGVEVLAQVLAGILGPRAFPLLLRAIARPIHHDWDGLSATLADLMGADPVGCRATAVSFATERHTDLRRAGLWALGYVVTPEDFDLLEAALRDPDVEVRGDALGAMSSLRDDPRALAAMRGVLQDPAPWMRDLAARILAGPTAP</sequence>
<dbReference type="Gene3D" id="1.25.10.10">
    <property type="entry name" value="Leucine-rich Repeat Variant"/>
    <property type="match status" value="1"/>
</dbReference>
<dbReference type="Proteomes" id="UP001595912">
    <property type="component" value="Unassembled WGS sequence"/>
</dbReference>
<name>A0ABV9VZ15_9ACTN</name>
<dbReference type="EMBL" id="JBHSIU010000028">
    <property type="protein sequence ID" value="MFC5000830.1"/>
    <property type="molecule type" value="Genomic_DNA"/>
</dbReference>
<dbReference type="InterPro" id="IPR011989">
    <property type="entry name" value="ARM-like"/>
</dbReference>
<dbReference type="InterPro" id="IPR016024">
    <property type="entry name" value="ARM-type_fold"/>
</dbReference>
<proteinExistence type="predicted"/>
<dbReference type="Pfam" id="PF13646">
    <property type="entry name" value="HEAT_2"/>
    <property type="match status" value="1"/>
</dbReference>
<reference evidence="2" key="1">
    <citation type="journal article" date="2019" name="Int. J. Syst. Evol. Microbiol.">
        <title>The Global Catalogue of Microorganisms (GCM) 10K type strain sequencing project: providing services to taxonomists for standard genome sequencing and annotation.</title>
        <authorList>
            <consortium name="The Broad Institute Genomics Platform"/>
            <consortium name="The Broad Institute Genome Sequencing Center for Infectious Disease"/>
            <person name="Wu L."/>
            <person name="Ma J."/>
        </authorList>
    </citation>
    <scope>NUCLEOTIDE SEQUENCE [LARGE SCALE GENOMIC DNA]</scope>
    <source>
        <strain evidence="2">CGMCC 4.7152</strain>
    </source>
</reference>
<dbReference type="RefSeq" id="WP_380117362.1">
    <property type="nucleotide sequence ID" value="NZ_JBHSIU010000028.1"/>
</dbReference>
<dbReference type="SUPFAM" id="SSF48371">
    <property type="entry name" value="ARM repeat"/>
    <property type="match status" value="1"/>
</dbReference>
<evidence type="ECO:0000313" key="2">
    <source>
        <dbReference type="Proteomes" id="UP001595912"/>
    </source>
</evidence>
<organism evidence="1 2">
    <name type="scientific">Dactylosporangium cerinum</name>
    <dbReference type="NCBI Taxonomy" id="1434730"/>
    <lineage>
        <taxon>Bacteria</taxon>
        <taxon>Bacillati</taxon>
        <taxon>Actinomycetota</taxon>
        <taxon>Actinomycetes</taxon>
        <taxon>Micromonosporales</taxon>
        <taxon>Micromonosporaceae</taxon>
        <taxon>Dactylosporangium</taxon>
    </lineage>
</organism>
<keyword evidence="2" id="KW-1185">Reference proteome</keyword>
<evidence type="ECO:0000313" key="1">
    <source>
        <dbReference type="EMBL" id="MFC5000830.1"/>
    </source>
</evidence>
<gene>
    <name evidence="1" type="ORF">ACFPIJ_23690</name>
</gene>
<comment type="caution">
    <text evidence="1">The sequence shown here is derived from an EMBL/GenBank/DDBJ whole genome shotgun (WGS) entry which is preliminary data.</text>
</comment>